<dbReference type="EMBL" id="CP051143">
    <property type="protein sequence ID" value="QIX02187.1"/>
    <property type="molecule type" value="Genomic_DNA"/>
</dbReference>
<dbReference type="Proteomes" id="UP000503462">
    <property type="component" value="Chromosome 5"/>
</dbReference>
<name>A0A6H0Y566_9PEZI</name>
<feature type="domain" description="Luciferase" evidence="2">
    <location>
        <begin position="155"/>
        <end position="226"/>
    </location>
</feature>
<evidence type="ECO:0000259" key="2">
    <source>
        <dbReference type="Pfam" id="PF17648"/>
    </source>
</evidence>
<dbReference type="InterPro" id="IPR040841">
    <property type="entry name" value="Luciferase_dom"/>
</dbReference>
<keyword evidence="4" id="KW-1185">Reference proteome</keyword>
<dbReference type="AlphaFoldDB" id="A0A6H0Y566"/>
<dbReference type="InterPro" id="IPR048273">
    <property type="entry name" value="Luciferase"/>
</dbReference>
<keyword evidence="1" id="KW-0175">Coiled coil</keyword>
<dbReference type="PANTHER" id="PTHR38695">
    <property type="entry name" value="AMINO ACID PERMEASE_ SLC12A DOMAIN-CONTAINING PROTEIN"/>
    <property type="match status" value="1"/>
</dbReference>
<gene>
    <name evidence="3" type="ORF">AMS68_007704</name>
</gene>
<dbReference type="PANTHER" id="PTHR38695:SF1">
    <property type="entry name" value="AMINO ACID PERMEASE_ SLC12A DOMAIN-CONTAINING PROTEIN"/>
    <property type="match status" value="1"/>
</dbReference>
<dbReference type="OrthoDB" id="9987011at2759"/>
<protein>
    <recommendedName>
        <fullName evidence="2">Luciferase domain-containing protein</fullName>
    </recommendedName>
</protein>
<evidence type="ECO:0000256" key="1">
    <source>
        <dbReference type="SAM" id="Coils"/>
    </source>
</evidence>
<accession>A0A6H0Y566</accession>
<sequence length="237" mass="26182">MVLSLLWTALLLPSWSLAIILGSIAIPIVIFLFTDYADFIALGPGGTPQTVAGYMRVKALAMAALHDVYNAETLSSVKSGCLQSLPDRGPRPTIRGIAPHRQITQRASKEMYARLSAEIAQLSRERDDLELGVSWFEKHNTALFTNRPARLTPHGEICHAHPLDGSMHLTLHPADVKIVLEARWGERHPLARGGSFEMFVPETFVMIYAPRTEQDIEAVMRIVRASVAYVGGDELES</sequence>
<reference evidence="3 4" key="1">
    <citation type="journal article" date="2016" name="Sci. Rep.">
        <title>Peltaster fructicola genome reveals evolution from an invasive phytopathogen to an ectophytic parasite.</title>
        <authorList>
            <person name="Xu C."/>
            <person name="Chen H."/>
            <person name="Gleason M.L."/>
            <person name="Xu J.R."/>
            <person name="Liu H."/>
            <person name="Zhang R."/>
            <person name="Sun G."/>
        </authorList>
    </citation>
    <scope>NUCLEOTIDE SEQUENCE [LARGE SCALE GENOMIC DNA]</scope>
    <source>
        <strain evidence="3 4">LNHT1506</strain>
    </source>
</reference>
<dbReference type="Pfam" id="PF17648">
    <property type="entry name" value="Luciferase"/>
    <property type="match status" value="1"/>
</dbReference>
<evidence type="ECO:0000313" key="3">
    <source>
        <dbReference type="EMBL" id="QIX02187.1"/>
    </source>
</evidence>
<proteinExistence type="predicted"/>
<feature type="coiled-coil region" evidence="1">
    <location>
        <begin position="105"/>
        <end position="132"/>
    </location>
</feature>
<evidence type="ECO:0000313" key="4">
    <source>
        <dbReference type="Proteomes" id="UP000503462"/>
    </source>
</evidence>
<organism evidence="3 4">
    <name type="scientific">Peltaster fructicola</name>
    <dbReference type="NCBI Taxonomy" id="286661"/>
    <lineage>
        <taxon>Eukaryota</taxon>
        <taxon>Fungi</taxon>
        <taxon>Dikarya</taxon>
        <taxon>Ascomycota</taxon>
        <taxon>Pezizomycotina</taxon>
        <taxon>Dothideomycetes</taxon>
        <taxon>Dothideomycetes incertae sedis</taxon>
        <taxon>Peltaster</taxon>
    </lineage>
</organism>